<keyword evidence="1" id="KW-0533">Nickel</keyword>
<dbReference type="InterPro" id="IPR002822">
    <property type="entry name" value="Ni_insertion"/>
</dbReference>
<name>L0IMJ5_THETR</name>
<evidence type="ECO:0000313" key="2">
    <source>
        <dbReference type="EMBL" id="AGB19446.1"/>
    </source>
</evidence>
<reference evidence="2 3" key="1">
    <citation type="submission" date="2012-03" db="EMBL/GenBank/DDBJ databases">
        <title>Complete sequence of chromosome of Thermoanaerobacterium thermosaccharolyticum M0795.</title>
        <authorList>
            <consortium name="US DOE Joint Genome Institute"/>
            <person name="Lucas S."/>
            <person name="Han J."/>
            <person name="Lapidus A."/>
            <person name="Cheng J.-F."/>
            <person name="Goodwin L."/>
            <person name="Pitluck S."/>
            <person name="Peters L."/>
            <person name="Teshima H."/>
            <person name="Detter J.C."/>
            <person name="Han C."/>
            <person name="Tapia R."/>
            <person name="Land M."/>
            <person name="Hauser L."/>
            <person name="Kyrpides N."/>
            <person name="Ivanova N."/>
            <person name="Pagani I."/>
            <person name="Feinberg L."/>
            <person name="Folden J."/>
            <person name="Hogsett D."/>
            <person name="Shaw J."/>
            <person name="Woyke T."/>
        </authorList>
    </citation>
    <scope>NUCLEOTIDE SEQUENCE [LARGE SCALE GENOMIC DNA]</scope>
    <source>
        <strain evidence="2 3">M0795</strain>
    </source>
</reference>
<evidence type="ECO:0000256" key="1">
    <source>
        <dbReference type="ARBA" id="ARBA00022596"/>
    </source>
</evidence>
<sequence length="256" mass="28189">MKLLYFDCFSGISGDMTISSLLNHGIDVEKFKEELKGLSLEGYELVFGTAKKNGIAANTFKVIYDDHHHHHRNMKDIEDIINKSLLNEDVKCLSLKIFRNLADAESKIHGLPPDEVHFHEVGAVDSIIDIVSTAILINMISPDRIIFSSLPVGYGFVNSEHGLIPVPAPATMELLKDIPVYDNGVKAELVTPTGAAIARTIANEFGPLPEAKISSIGYGAGVKDFEILNVLKTVIGYSKCKKHYNILILTYLKIIV</sequence>
<protein>
    <submittedName>
        <fullName evidence="2">TIGR00299 family protein</fullName>
    </submittedName>
</protein>
<dbReference type="NCBIfam" id="TIGR00299">
    <property type="entry name" value="nickel pincer cofactor biosynthesis protein LarC"/>
    <property type="match status" value="1"/>
</dbReference>
<dbReference type="PANTHER" id="PTHR36566:SF1">
    <property type="entry name" value="PYRIDINIUM-3,5-BISTHIOCARBOXYLIC ACID MONONUCLEOTIDE NICKEL INSERTION PROTEIN"/>
    <property type="match status" value="1"/>
</dbReference>
<proteinExistence type="predicted"/>
<accession>L0IMJ5</accession>
<dbReference type="EMBL" id="CP003066">
    <property type="protein sequence ID" value="AGB19446.1"/>
    <property type="molecule type" value="Genomic_DNA"/>
</dbReference>
<dbReference type="Proteomes" id="UP000010845">
    <property type="component" value="Chromosome"/>
</dbReference>
<organism evidence="2 3">
    <name type="scientific">Thermoanaerobacterium thermosaccharolyticum M0795</name>
    <dbReference type="NCBI Taxonomy" id="698948"/>
    <lineage>
        <taxon>Bacteria</taxon>
        <taxon>Bacillati</taxon>
        <taxon>Bacillota</taxon>
        <taxon>Clostridia</taxon>
        <taxon>Thermoanaerobacterales</taxon>
        <taxon>Thermoanaerobacteraceae</taxon>
        <taxon>Thermoanaerobacterium</taxon>
    </lineage>
</organism>
<dbReference type="KEGG" id="tto:Thethe_01833"/>
<evidence type="ECO:0000313" key="3">
    <source>
        <dbReference type="Proteomes" id="UP000010845"/>
    </source>
</evidence>
<dbReference type="PATRIC" id="fig|698948.3.peg.1830"/>
<gene>
    <name evidence="2" type="ORF">Thethe_01833</name>
</gene>
<dbReference type="Pfam" id="PF01969">
    <property type="entry name" value="Ni_insertion"/>
    <property type="match status" value="1"/>
</dbReference>
<dbReference type="RefSeq" id="WP_015311956.1">
    <property type="nucleotide sequence ID" value="NC_019970.1"/>
</dbReference>
<dbReference type="PANTHER" id="PTHR36566">
    <property type="entry name" value="NICKEL INSERTION PROTEIN-RELATED"/>
    <property type="match status" value="1"/>
</dbReference>
<dbReference type="HOGENOM" id="CLU_028523_1_0_9"/>
<dbReference type="AlphaFoldDB" id="L0IMJ5"/>